<feature type="active site" evidence="3">
    <location>
        <position position="276"/>
    </location>
</feature>
<dbReference type="PRINTS" id="PR00792">
    <property type="entry name" value="PEPSIN"/>
</dbReference>
<organism evidence="7 8">
    <name type="scientific">Cordyceps militaris</name>
    <name type="common">Caterpillar fungus</name>
    <name type="synonym">Clavaria militaris</name>
    <dbReference type="NCBI Taxonomy" id="73501"/>
    <lineage>
        <taxon>Eukaryota</taxon>
        <taxon>Fungi</taxon>
        <taxon>Dikarya</taxon>
        <taxon>Ascomycota</taxon>
        <taxon>Pezizomycotina</taxon>
        <taxon>Sordariomycetes</taxon>
        <taxon>Hypocreomycetidae</taxon>
        <taxon>Hypocreales</taxon>
        <taxon>Cordycipitaceae</taxon>
        <taxon>Cordyceps</taxon>
    </lineage>
</organism>
<reference evidence="7 8" key="1">
    <citation type="journal article" date="2017" name="BMC Genomics">
        <title>Chromosome level assembly and secondary metabolite potential of the parasitic fungus Cordyceps militaris.</title>
        <authorList>
            <person name="Kramer G.J."/>
            <person name="Nodwell J.R."/>
        </authorList>
    </citation>
    <scope>NUCLEOTIDE SEQUENCE [LARGE SCALE GENOMIC DNA]</scope>
    <source>
        <strain evidence="7 8">ATCC 34164</strain>
    </source>
</reference>
<dbReference type="SUPFAM" id="SSF50630">
    <property type="entry name" value="Acid proteases"/>
    <property type="match status" value="1"/>
</dbReference>
<evidence type="ECO:0000256" key="3">
    <source>
        <dbReference type="PIRSR" id="PIRSR601461-1"/>
    </source>
</evidence>
<gene>
    <name evidence="7" type="ORF">A9K55_001640</name>
</gene>
<dbReference type="Proteomes" id="UP000323067">
    <property type="component" value="Chromosome iii"/>
</dbReference>
<dbReference type="PROSITE" id="PS51767">
    <property type="entry name" value="PEPTIDASE_A1"/>
    <property type="match status" value="1"/>
</dbReference>
<dbReference type="InterPro" id="IPR021109">
    <property type="entry name" value="Peptidase_aspartic_dom_sf"/>
</dbReference>
<dbReference type="PROSITE" id="PS00141">
    <property type="entry name" value="ASP_PROTEASE"/>
    <property type="match status" value="1"/>
</dbReference>
<accession>A0A2H4SSC0</accession>
<dbReference type="AlphaFoldDB" id="A0A2H4SSC0"/>
<evidence type="ECO:0000313" key="7">
    <source>
        <dbReference type="EMBL" id="ATY65989.1"/>
    </source>
</evidence>
<dbReference type="InterPro" id="IPR033121">
    <property type="entry name" value="PEPTIDASE_A1"/>
</dbReference>
<dbReference type="OrthoDB" id="660550at2759"/>
<dbReference type="VEuPathDB" id="FungiDB:A9K55_001640"/>
<dbReference type="PANTHER" id="PTHR47966">
    <property type="entry name" value="BETA-SITE APP-CLEAVING ENZYME, ISOFORM A-RELATED"/>
    <property type="match status" value="1"/>
</dbReference>
<evidence type="ECO:0000256" key="1">
    <source>
        <dbReference type="ARBA" id="ARBA00007447"/>
    </source>
</evidence>
<proteinExistence type="inferred from homology"/>
<feature type="chain" id="PRO_5014194084" evidence="5">
    <location>
        <begin position="18"/>
        <end position="391"/>
    </location>
</feature>
<dbReference type="InterPro" id="IPR034164">
    <property type="entry name" value="Pepsin-like_dom"/>
</dbReference>
<dbReference type="InterPro" id="IPR001461">
    <property type="entry name" value="Aspartic_peptidase_A1"/>
</dbReference>
<dbReference type="PANTHER" id="PTHR47966:SF51">
    <property type="entry name" value="BETA-SITE APP-CLEAVING ENZYME, ISOFORM A-RELATED"/>
    <property type="match status" value="1"/>
</dbReference>
<dbReference type="VEuPathDB" id="FungiDB:CCM_00473"/>
<sequence>MRFTTLSILVAADAILASPVERAAKPAATLPLKHVINVSSASGLIARGQARLNKINGGSSQAVLGNVDASGPAQNDDVSYIASVAIGSASWNLIVDTGSSNTWTGAQKSYVPYSTGNATGGTVSVSYGSGQFSGKEYVDKVSFGGLTVASQSIGSATSSSGFSGVDGIFGLGPVDLTQNTVSNANTVPTFLDNLYAQGSIASEVLGVYFSPESGADTSDNNGELTLGGTDSAKYSGALTYVPTLTTGAAAPYWGVSIASFSYGSTVLASGATGIVDTGTTLIYIPSAAYTKFLSATGGKTDSSSGLAVFTTKPTANFSIKLGSTSYTLTPSQYLVPTAQYSYFGLTSGKYYAWINNGGSSGVNTIIGQKFLENYYSVYDTTNSRIGFAKAV</sequence>
<evidence type="ECO:0000313" key="8">
    <source>
        <dbReference type="Proteomes" id="UP000323067"/>
    </source>
</evidence>
<dbReference type="GO" id="GO:0004190">
    <property type="term" value="F:aspartic-type endopeptidase activity"/>
    <property type="evidence" value="ECO:0007669"/>
    <property type="project" value="UniProtKB-KW"/>
</dbReference>
<evidence type="ECO:0000259" key="6">
    <source>
        <dbReference type="PROSITE" id="PS51767"/>
    </source>
</evidence>
<keyword evidence="2 4" id="KW-0064">Aspartyl protease</keyword>
<evidence type="ECO:0000256" key="4">
    <source>
        <dbReference type="RuleBase" id="RU000454"/>
    </source>
</evidence>
<keyword evidence="5" id="KW-0732">Signal</keyword>
<keyword evidence="4" id="KW-0645">Protease</keyword>
<dbReference type="EMBL" id="CP023326">
    <property type="protein sequence ID" value="ATY65989.1"/>
    <property type="molecule type" value="Genomic_DNA"/>
</dbReference>
<name>A0A2H4SSC0_CORMI</name>
<feature type="signal peptide" evidence="5">
    <location>
        <begin position="1"/>
        <end position="17"/>
    </location>
</feature>
<dbReference type="Pfam" id="PF00026">
    <property type="entry name" value="Asp"/>
    <property type="match status" value="1"/>
</dbReference>
<evidence type="ECO:0000256" key="5">
    <source>
        <dbReference type="SAM" id="SignalP"/>
    </source>
</evidence>
<evidence type="ECO:0000256" key="2">
    <source>
        <dbReference type="ARBA" id="ARBA00022750"/>
    </source>
</evidence>
<dbReference type="Gene3D" id="2.40.70.10">
    <property type="entry name" value="Acid Proteases"/>
    <property type="match status" value="2"/>
</dbReference>
<feature type="domain" description="Peptidase A1" evidence="6">
    <location>
        <begin position="80"/>
        <end position="388"/>
    </location>
</feature>
<dbReference type="InterPro" id="IPR001969">
    <property type="entry name" value="Aspartic_peptidase_AS"/>
</dbReference>
<comment type="similarity">
    <text evidence="1 4">Belongs to the peptidase A1 family.</text>
</comment>
<protein>
    <submittedName>
        <fullName evidence="7">Peptidase aspartic</fullName>
    </submittedName>
</protein>
<feature type="active site" evidence="3">
    <location>
        <position position="96"/>
    </location>
</feature>
<dbReference type="GO" id="GO:0006508">
    <property type="term" value="P:proteolysis"/>
    <property type="evidence" value="ECO:0007669"/>
    <property type="project" value="UniProtKB-KW"/>
</dbReference>
<keyword evidence="4" id="KW-0378">Hydrolase</keyword>
<dbReference type="CDD" id="cd05471">
    <property type="entry name" value="pepsin_like"/>
    <property type="match status" value="1"/>
</dbReference>